<dbReference type="InParanoid" id="E3MS43"/>
<evidence type="ECO:0000313" key="1">
    <source>
        <dbReference type="EMBL" id="EFP08185.1"/>
    </source>
</evidence>
<dbReference type="EMBL" id="DS268471">
    <property type="protein sequence ID" value="EFP08185.1"/>
    <property type="molecule type" value="Genomic_DNA"/>
</dbReference>
<dbReference type="eggNOG" id="ENOG502TKFM">
    <property type="taxonomic scope" value="Eukaryota"/>
</dbReference>
<dbReference type="Proteomes" id="UP000008281">
    <property type="component" value="Unassembled WGS sequence"/>
</dbReference>
<proteinExistence type="predicted"/>
<keyword evidence="2" id="KW-1185">Reference proteome</keyword>
<name>E3MS43_CAERE</name>
<reference evidence="1" key="1">
    <citation type="submission" date="2007-07" db="EMBL/GenBank/DDBJ databases">
        <title>PCAP assembly of the Caenorhabditis remanei genome.</title>
        <authorList>
            <consortium name="The Caenorhabditis remanei Sequencing Consortium"/>
            <person name="Wilson R.K."/>
        </authorList>
    </citation>
    <scope>NUCLEOTIDE SEQUENCE [LARGE SCALE GENOMIC DNA]</scope>
    <source>
        <strain evidence="1">PB4641</strain>
    </source>
</reference>
<protein>
    <submittedName>
        <fullName evidence="1">Uncharacterized protein</fullName>
    </submittedName>
</protein>
<accession>E3MS43</accession>
<dbReference type="HOGENOM" id="CLU_1688376_0_0_1"/>
<dbReference type="AlphaFoldDB" id="E3MS43"/>
<organism evidence="2">
    <name type="scientific">Caenorhabditis remanei</name>
    <name type="common">Caenorhabditis vulgaris</name>
    <dbReference type="NCBI Taxonomy" id="31234"/>
    <lineage>
        <taxon>Eukaryota</taxon>
        <taxon>Metazoa</taxon>
        <taxon>Ecdysozoa</taxon>
        <taxon>Nematoda</taxon>
        <taxon>Chromadorea</taxon>
        <taxon>Rhabditida</taxon>
        <taxon>Rhabditina</taxon>
        <taxon>Rhabditomorpha</taxon>
        <taxon>Rhabditoidea</taxon>
        <taxon>Rhabditidae</taxon>
        <taxon>Peloderinae</taxon>
        <taxon>Caenorhabditis</taxon>
    </lineage>
</organism>
<gene>
    <name evidence="1" type="ORF">CRE_17317</name>
</gene>
<sequence>MLPSENQTSLLETSLLQTIFQRNLVWGNGVPNSEEDLIRTRTVKDNLLVKLKNETENKVFIYRRIQSKSTAQPDGSSSSSSIYLFSAKVEEDVVLPEDEIGMAKTAVAVLRNATIRSRDSPLFTNPVNISVNDKEVVIKSNKICKTWFFAGDQSGS</sequence>
<evidence type="ECO:0000313" key="2">
    <source>
        <dbReference type="Proteomes" id="UP000008281"/>
    </source>
</evidence>